<proteinExistence type="predicted"/>
<sequence length="169" mass="19258">MIVYRISDSSQGQQTPQQPGQHCTVKLIKRMSGQYWRMARRERSLLNIGAVIRHDLRLTSDQCGEAVNHLLSLRRAAQAIHEFYSSLDPEAMRELAPWGVLTKLGYLDDQTTELLLMLDALAPISMEPSYARVQLQLAVRHLYPHMLISFDEVCSQLKALVEKAQEVRG</sequence>
<reference evidence="2" key="1">
    <citation type="submission" date="2018-12" db="EMBL/GenBank/DDBJ databases">
        <title>Tengunoibacter tsumagoiensis gen. nov., sp. nov., Dictyobacter kobayashii sp. nov., D. alpinus sp. nov., and D. joshuensis sp. nov. and description of Dictyobacteraceae fam. nov. within the order Ktedonobacterales isolated from Tengu-no-mugimeshi.</title>
        <authorList>
            <person name="Wang C.M."/>
            <person name="Zheng Y."/>
            <person name="Sakai Y."/>
            <person name="Toyoda A."/>
            <person name="Minakuchi Y."/>
            <person name="Abe K."/>
            <person name="Yokota A."/>
            <person name="Yabe S."/>
        </authorList>
    </citation>
    <scope>NUCLEOTIDE SEQUENCE [LARGE SCALE GENOMIC DNA]</scope>
    <source>
        <strain evidence="2">Uno16</strain>
    </source>
</reference>
<evidence type="ECO:0000313" key="2">
    <source>
        <dbReference type="Proteomes" id="UP000287171"/>
    </source>
</evidence>
<dbReference type="Proteomes" id="UP000287171">
    <property type="component" value="Unassembled WGS sequence"/>
</dbReference>
<keyword evidence="2" id="KW-1185">Reference proteome</keyword>
<name>A0A402BLL0_9CHLR</name>
<comment type="caution">
    <text evidence="1">The sequence shown here is derived from an EMBL/GenBank/DDBJ whole genome shotgun (WGS) entry which is preliminary data.</text>
</comment>
<dbReference type="RefSeq" id="WP_126632208.1">
    <property type="nucleotide sequence ID" value="NZ_BIFT01000004.1"/>
</dbReference>
<protein>
    <submittedName>
        <fullName evidence="1">Uncharacterized protein</fullName>
    </submittedName>
</protein>
<accession>A0A402BLL0</accession>
<organism evidence="1 2">
    <name type="scientific">Dictyobacter alpinus</name>
    <dbReference type="NCBI Taxonomy" id="2014873"/>
    <lineage>
        <taxon>Bacteria</taxon>
        <taxon>Bacillati</taxon>
        <taxon>Chloroflexota</taxon>
        <taxon>Ktedonobacteria</taxon>
        <taxon>Ktedonobacterales</taxon>
        <taxon>Dictyobacteraceae</taxon>
        <taxon>Dictyobacter</taxon>
    </lineage>
</organism>
<dbReference type="AlphaFoldDB" id="A0A402BLL0"/>
<dbReference type="EMBL" id="BIFT01000004">
    <property type="protein sequence ID" value="GCE32219.1"/>
    <property type="molecule type" value="Genomic_DNA"/>
</dbReference>
<gene>
    <name evidence="1" type="ORF">KDA_77030</name>
</gene>
<evidence type="ECO:0000313" key="1">
    <source>
        <dbReference type="EMBL" id="GCE32219.1"/>
    </source>
</evidence>